<feature type="transmembrane region" description="Helical" evidence="2">
    <location>
        <begin position="236"/>
        <end position="252"/>
    </location>
</feature>
<feature type="transmembrane region" description="Helical" evidence="2">
    <location>
        <begin position="344"/>
        <end position="361"/>
    </location>
</feature>
<organism evidence="4 5">
    <name type="scientific">Actinoplanes xinjiangensis</name>
    <dbReference type="NCBI Taxonomy" id="512350"/>
    <lineage>
        <taxon>Bacteria</taxon>
        <taxon>Bacillati</taxon>
        <taxon>Actinomycetota</taxon>
        <taxon>Actinomycetes</taxon>
        <taxon>Micromonosporales</taxon>
        <taxon>Micromonosporaceae</taxon>
        <taxon>Actinoplanes</taxon>
    </lineage>
</organism>
<comment type="caution">
    <text evidence="4">The sequence shown here is derived from an EMBL/GenBank/DDBJ whole genome shotgun (WGS) entry which is preliminary data.</text>
</comment>
<name>A0A316GCG2_9ACTN</name>
<keyword evidence="5" id="KW-1185">Reference proteome</keyword>
<evidence type="ECO:0000256" key="1">
    <source>
        <dbReference type="SAM" id="MobiDB-lite"/>
    </source>
</evidence>
<evidence type="ECO:0000259" key="3">
    <source>
        <dbReference type="Pfam" id="PF01757"/>
    </source>
</evidence>
<dbReference type="Proteomes" id="UP000245697">
    <property type="component" value="Unassembled WGS sequence"/>
</dbReference>
<keyword evidence="2" id="KW-0472">Membrane</keyword>
<evidence type="ECO:0000313" key="5">
    <source>
        <dbReference type="Proteomes" id="UP000245697"/>
    </source>
</evidence>
<keyword evidence="2" id="KW-1133">Transmembrane helix</keyword>
<dbReference type="Pfam" id="PF01757">
    <property type="entry name" value="Acyl_transf_3"/>
    <property type="match status" value="1"/>
</dbReference>
<keyword evidence="2" id="KW-0812">Transmembrane</keyword>
<dbReference type="GO" id="GO:0016747">
    <property type="term" value="F:acyltransferase activity, transferring groups other than amino-acyl groups"/>
    <property type="evidence" value="ECO:0007669"/>
    <property type="project" value="InterPro"/>
</dbReference>
<feature type="transmembrane region" description="Helical" evidence="2">
    <location>
        <begin position="272"/>
        <end position="289"/>
    </location>
</feature>
<feature type="transmembrane region" description="Helical" evidence="2">
    <location>
        <begin position="207"/>
        <end position="224"/>
    </location>
</feature>
<accession>A0A316GCG2</accession>
<proteinExistence type="predicted"/>
<sequence length="488" mass="53473">MSHSRTGFRRSSAYRGNPLSPISRSPRWSPPWVRRRYGFAVRNRYLDTLRAAAIVRVVVYHHFGWAWLSLALPAMGIMFAVAGSLTAASLERRPAGPVVVSRLRRLLPPLWLLGVVVVPAMITTGWTVEPARILLWVLPLADPPGSEAAIDAWEPLWYIRAYLWFVLLTPLLYALWKRIGWVLVLLPVAGLAVLDRTGFTLPAAADSVMWDLVTYGACWIAGFAHRDGRLARLRPSVVAGAAIGLGAAALYWQNGHQGAAAWDLNDVPESQALWSLAFVLLMLRWQPDMTRFSRIRPLDRLISLLTGRAVTIYLWHNIAIAAIWPVLELTGHDDLGRLEQPVTLAMTFLLTGVAVLAFGWVEDLAAGRVPRLWPAYRPPGEAPPVPEPAATTVPAAGVEPITEQLVRDVRPAAPVPAGRPETPRPPQQGRRHASGEPVTQRIVRDMPVAGRPPGRAGGHEGVPWAGNTVPQPGRPSLPLRFTGQDGAP</sequence>
<evidence type="ECO:0000313" key="4">
    <source>
        <dbReference type="EMBL" id="PWK52247.1"/>
    </source>
</evidence>
<feature type="region of interest" description="Disordered" evidence="1">
    <location>
        <begin position="413"/>
        <end position="488"/>
    </location>
</feature>
<reference evidence="4 5" key="1">
    <citation type="submission" date="2018-05" db="EMBL/GenBank/DDBJ databases">
        <title>Genomic Encyclopedia of Archaeal and Bacterial Type Strains, Phase II (KMG-II): from individual species to whole genera.</title>
        <authorList>
            <person name="Goeker M."/>
        </authorList>
    </citation>
    <scope>NUCLEOTIDE SEQUENCE [LARGE SCALE GENOMIC DNA]</scope>
    <source>
        <strain evidence="4 5">DSM 45184</strain>
    </source>
</reference>
<feature type="transmembrane region" description="Helical" evidence="2">
    <location>
        <begin position="69"/>
        <end position="90"/>
    </location>
</feature>
<protein>
    <submittedName>
        <fullName evidence="4">Peptidoglycan/LPS O-acetylase OafA/YrhL</fullName>
    </submittedName>
</protein>
<feature type="transmembrane region" description="Helical" evidence="2">
    <location>
        <begin position="182"/>
        <end position="201"/>
    </location>
</feature>
<evidence type="ECO:0000256" key="2">
    <source>
        <dbReference type="SAM" id="Phobius"/>
    </source>
</evidence>
<dbReference type="AlphaFoldDB" id="A0A316GCG2"/>
<feature type="transmembrane region" description="Helical" evidence="2">
    <location>
        <begin position="110"/>
        <end position="128"/>
    </location>
</feature>
<dbReference type="EMBL" id="QGGR01000001">
    <property type="protein sequence ID" value="PWK52247.1"/>
    <property type="molecule type" value="Genomic_DNA"/>
</dbReference>
<dbReference type="InterPro" id="IPR002656">
    <property type="entry name" value="Acyl_transf_3_dom"/>
</dbReference>
<feature type="transmembrane region" description="Helical" evidence="2">
    <location>
        <begin position="301"/>
        <end position="324"/>
    </location>
</feature>
<feature type="transmembrane region" description="Helical" evidence="2">
    <location>
        <begin position="157"/>
        <end position="175"/>
    </location>
</feature>
<gene>
    <name evidence="4" type="ORF">BC793_101256</name>
</gene>
<feature type="domain" description="Acyltransferase 3" evidence="3">
    <location>
        <begin position="43"/>
        <end position="358"/>
    </location>
</feature>